<dbReference type="RefSeq" id="WP_346245676.1">
    <property type="nucleotide sequence ID" value="NZ_JBDIZK010000003.1"/>
</dbReference>
<dbReference type="InterPro" id="IPR030972">
    <property type="entry name" value="UrcA_uranyl"/>
</dbReference>
<feature type="signal peptide" evidence="1">
    <location>
        <begin position="1"/>
        <end position="23"/>
    </location>
</feature>
<dbReference type="EMBL" id="JBDIZK010000003">
    <property type="protein sequence ID" value="MEN3746670.1"/>
    <property type="molecule type" value="Genomic_DNA"/>
</dbReference>
<evidence type="ECO:0000313" key="2">
    <source>
        <dbReference type="EMBL" id="MEN3746670.1"/>
    </source>
</evidence>
<evidence type="ECO:0000313" key="3">
    <source>
        <dbReference type="Proteomes" id="UP001427805"/>
    </source>
</evidence>
<keyword evidence="1" id="KW-0732">Signal</keyword>
<comment type="caution">
    <text evidence="2">The sequence shown here is derived from an EMBL/GenBank/DDBJ whole genome shotgun (WGS) entry which is preliminary data.</text>
</comment>
<gene>
    <name evidence="2" type="ORF">TPR58_05790</name>
</gene>
<organism evidence="2 3">
    <name type="scientific">Sphingomonas rustica</name>
    <dbReference type="NCBI Taxonomy" id="3103142"/>
    <lineage>
        <taxon>Bacteria</taxon>
        <taxon>Pseudomonadati</taxon>
        <taxon>Pseudomonadota</taxon>
        <taxon>Alphaproteobacteria</taxon>
        <taxon>Sphingomonadales</taxon>
        <taxon>Sphingomonadaceae</taxon>
        <taxon>Sphingomonas</taxon>
    </lineage>
</organism>
<sequence>MRFPRTLPTAFALVFAWCSNAYAADGRIVSDPSQPAERARVVVSANDLDLARERDQRVLRTRVRRAARDVCQLSGVGGIAARYDRCYQETLQRAEPQIALLIGQFMSAASAGSAGGGGPADGFKAQMIPSYDRGVCHRCPAP</sequence>
<reference evidence="2 3" key="1">
    <citation type="submission" date="2024-05" db="EMBL/GenBank/DDBJ databases">
        <title>Sphingomonas sp. HF-S3 16S ribosomal RNA gene Genome sequencing and assembly.</title>
        <authorList>
            <person name="Lee H."/>
        </authorList>
    </citation>
    <scope>NUCLEOTIDE SEQUENCE [LARGE SCALE GENOMIC DNA]</scope>
    <source>
        <strain evidence="2 3">HF-S3</strain>
    </source>
</reference>
<name>A0ABV0B687_9SPHN</name>
<evidence type="ECO:0000256" key="1">
    <source>
        <dbReference type="SAM" id="SignalP"/>
    </source>
</evidence>
<dbReference type="Proteomes" id="UP001427805">
    <property type="component" value="Unassembled WGS sequence"/>
</dbReference>
<keyword evidence="3" id="KW-1185">Reference proteome</keyword>
<accession>A0ABV0B687</accession>
<feature type="chain" id="PRO_5047417910" evidence="1">
    <location>
        <begin position="24"/>
        <end position="142"/>
    </location>
</feature>
<proteinExistence type="predicted"/>
<protein>
    <submittedName>
        <fullName evidence="2">UrcA family protein</fullName>
    </submittedName>
</protein>
<dbReference type="NCBIfam" id="TIGR04433">
    <property type="entry name" value="UrcA_uranyl"/>
    <property type="match status" value="1"/>
</dbReference>